<evidence type="ECO:0000313" key="7">
    <source>
        <dbReference type="Proteomes" id="UP000054558"/>
    </source>
</evidence>
<dbReference type="Proteomes" id="UP000054558">
    <property type="component" value="Unassembled WGS sequence"/>
</dbReference>
<dbReference type="SUPFAM" id="SSF144232">
    <property type="entry name" value="HIT/MYND zinc finger-like"/>
    <property type="match status" value="1"/>
</dbReference>
<evidence type="ECO:0000256" key="1">
    <source>
        <dbReference type="ARBA" id="ARBA00022723"/>
    </source>
</evidence>
<dbReference type="OrthoDB" id="76265at2759"/>
<dbReference type="EMBL" id="DF237103">
    <property type="protein sequence ID" value="GAQ83610.1"/>
    <property type="molecule type" value="Genomic_DNA"/>
</dbReference>
<keyword evidence="2 4" id="KW-0863">Zinc-finger</keyword>
<evidence type="ECO:0000256" key="3">
    <source>
        <dbReference type="ARBA" id="ARBA00022833"/>
    </source>
</evidence>
<organism evidence="6 7">
    <name type="scientific">Klebsormidium nitens</name>
    <name type="common">Green alga</name>
    <name type="synonym">Ulothrix nitens</name>
    <dbReference type="NCBI Taxonomy" id="105231"/>
    <lineage>
        <taxon>Eukaryota</taxon>
        <taxon>Viridiplantae</taxon>
        <taxon>Streptophyta</taxon>
        <taxon>Klebsormidiophyceae</taxon>
        <taxon>Klebsormidiales</taxon>
        <taxon>Klebsormidiaceae</taxon>
        <taxon>Klebsormidium</taxon>
    </lineage>
</organism>
<keyword evidence="1" id="KW-0479">Metal-binding</keyword>
<reference evidence="6 7" key="1">
    <citation type="journal article" date="2014" name="Nat. Commun.">
        <title>Klebsormidium flaccidum genome reveals primary factors for plant terrestrial adaptation.</title>
        <authorList>
            <person name="Hori K."/>
            <person name="Maruyama F."/>
            <person name="Fujisawa T."/>
            <person name="Togashi T."/>
            <person name="Yamamoto N."/>
            <person name="Seo M."/>
            <person name="Sato S."/>
            <person name="Yamada T."/>
            <person name="Mori H."/>
            <person name="Tajima N."/>
            <person name="Moriyama T."/>
            <person name="Ikeuchi M."/>
            <person name="Watanabe M."/>
            <person name="Wada H."/>
            <person name="Kobayashi K."/>
            <person name="Saito M."/>
            <person name="Masuda T."/>
            <person name="Sasaki-Sekimoto Y."/>
            <person name="Mashiguchi K."/>
            <person name="Awai K."/>
            <person name="Shimojima M."/>
            <person name="Masuda S."/>
            <person name="Iwai M."/>
            <person name="Nobusawa T."/>
            <person name="Narise T."/>
            <person name="Kondo S."/>
            <person name="Saito H."/>
            <person name="Sato R."/>
            <person name="Murakawa M."/>
            <person name="Ihara Y."/>
            <person name="Oshima-Yamada Y."/>
            <person name="Ohtaka K."/>
            <person name="Satoh M."/>
            <person name="Sonobe K."/>
            <person name="Ishii M."/>
            <person name="Ohtani R."/>
            <person name="Kanamori-Sato M."/>
            <person name="Honoki R."/>
            <person name="Miyazaki D."/>
            <person name="Mochizuki H."/>
            <person name="Umetsu J."/>
            <person name="Higashi K."/>
            <person name="Shibata D."/>
            <person name="Kamiya Y."/>
            <person name="Sato N."/>
            <person name="Nakamura Y."/>
            <person name="Tabata S."/>
            <person name="Ida S."/>
            <person name="Kurokawa K."/>
            <person name="Ohta H."/>
        </authorList>
    </citation>
    <scope>NUCLEOTIDE SEQUENCE [LARGE SCALE GENOMIC DNA]</scope>
    <source>
        <strain evidence="6 7">NIES-2285</strain>
    </source>
</reference>
<dbReference type="AlphaFoldDB" id="A0A1Y1HY59"/>
<sequence>MMEKILDLTVERYAALLTSNDADQLKVAYDLLPELYGGSYRNGRGEAFARVVQEIAAYQGGRVLKRLLPSTLGRSFETSLTEGLRHFTYSILALAMLTSSKVVVERYLREGSGPDEKENAREILSRLLRLTVRIARTLQGDRAYSTFRTLVIIPSLECLTNFARGSKIFRNAMKECAENGSIFEQYKALLFAESSADESPASETKMVRFHLASMAVSLAFSADSQMWALDMGLLKLVAAIYEATPLRELSKPSERRRSPAFRCNQILLRLLESKETAEKLRAHNALAGFRPHRRKINGAEPEHNTWALFERRFQGLDEPWGTKLSAEAWKDEEQGWNGYLRVPVVCSWKLCAAGREPLLGKGYSRCSRCQVARYCSKEHQKLHWVTHKVHYETKQGKEVGGVGSVSVIPHCGIRV</sequence>
<dbReference type="Gene3D" id="6.10.140.2220">
    <property type="match status" value="1"/>
</dbReference>
<protein>
    <recommendedName>
        <fullName evidence="5">MYND-type domain-containing protein</fullName>
    </recommendedName>
</protein>
<accession>A0A1Y1HY59</accession>
<dbReference type="GO" id="GO:0008270">
    <property type="term" value="F:zinc ion binding"/>
    <property type="evidence" value="ECO:0007669"/>
    <property type="project" value="UniProtKB-KW"/>
</dbReference>
<feature type="domain" description="MYND-type" evidence="5">
    <location>
        <begin position="351"/>
        <end position="391"/>
    </location>
</feature>
<evidence type="ECO:0000313" key="6">
    <source>
        <dbReference type="EMBL" id="GAQ83610.1"/>
    </source>
</evidence>
<evidence type="ECO:0000256" key="2">
    <source>
        <dbReference type="ARBA" id="ARBA00022771"/>
    </source>
</evidence>
<name>A0A1Y1HY59_KLENI</name>
<dbReference type="PROSITE" id="PS50865">
    <property type="entry name" value="ZF_MYND_2"/>
    <property type="match status" value="1"/>
</dbReference>
<keyword evidence="3" id="KW-0862">Zinc</keyword>
<evidence type="ECO:0000256" key="4">
    <source>
        <dbReference type="PROSITE-ProRule" id="PRU00134"/>
    </source>
</evidence>
<gene>
    <name evidence="6" type="ORF">KFL_001540280</name>
</gene>
<evidence type="ECO:0000259" key="5">
    <source>
        <dbReference type="PROSITE" id="PS50865"/>
    </source>
</evidence>
<dbReference type="Pfam" id="PF01753">
    <property type="entry name" value="zf-MYND"/>
    <property type="match status" value="1"/>
</dbReference>
<dbReference type="InterPro" id="IPR002893">
    <property type="entry name" value="Znf_MYND"/>
</dbReference>
<proteinExistence type="predicted"/>
<keyword evidence="7" id="KW-1185">Reference proteome</keyword>